<proteinExistence type="predicted"/>
<keyword evidence="2" id="KW-0812">Transmembrane</keyword>
<dbReference type="Proteomes" id="UP000233551">
    <property type="component" value="Unassembled WGS sequence"/>
</dbReference>
<evidence type="ECO:0000256" key="1">
    <source>
        <dbReference type="SAM" id="MobiDB-lite"/>
    </source>
</evidence>
<feature type="transmembrane region" description="Helical" evidence="2">
    <location>
        <begin position="37"/>
        <end position="58"/>
    </location>
</feature>
<protein>
    <submittedName>
        <fullName evidence="3">Uncharacterized protein</fullName>
    </submittedName>
</protein>
<dbReference type="EMBL" id="PGOL01001705">
    <property type="protein sequence ID" value="PKI55368.1"/>
    <property type="molecule type" value="Genomic_DNA"/>
</dbReference>
<reference evidence="3 4" key="1">
    <citation type="submission" date="2017-11" db="EMBL/GenBank/DDBJ databases">
        <title>De-novo sequencing of pomegranate (Punica granatum L.) genome.</title>
        <authorList>
            <person name="Akparov Z."/>
            <person name="Amiraslanov A."/>
            <person name="Hajiyeva S."/>
            <person name="Abbasov M."/>
            <person name="Kaur K."/>
            <person name="Hamwieh A."/>
            <person name="Solovyev V."/>
            <person name="Salamov A."/>
            <person name="Braich B."/>
            <person name="Kosarev P."/>
            <person name="Mahmoud A."/>
            <person name="Hajiyev E."/>
            <person name="Babayeva S."/>
            <person name="Izzatullayeva V."/>
            <person name="Mammadov A."/>
            <person name="Mammadov A."/>
            <person name="Sharifova S."/>
            <person name="Ojaghi J."/>
            <person name="Eynullazada K."/>
            <person name="Bayramov B."/>
            <person name="Abdulazimova A."/>
            <person name="Shahmuradov I."/>
        </authorList>
    </citation>
    <scope>NUCLEOTIDE SEQUENCE [LARGE SCALE GENOMIC DNA]</scope>
    <source>
        <strain evidence="4">cv. AG2017</strain>
        <tissue evidence="3">Leaf</tissue>
    </source>
</reference>
<accession>A0A2I0JGJ6</accession>
<feature type="compositionally biased region" description="Basic and acidic residues" evidence="1">
    <location>
        <begin position="14"/>
        <end position="26"/>
    </location>
</feature>
<sequence length="310" mass="35235">MGWSGQNQPGLDLAGERNAERGQHRAEAANVERPIMAVFRLLLPAIFTSLFALFIASAEFTQRACSIRFSDESILEESIQNLNTKSLYLDGREQLIEETSQKIHFLQSTLTNIKDDSTNADKWLSSLEEEVRLLWASSRKNNFDLHVLQSKVQESEDALTVLTSQVEKLSDIVSEQWIQIQHLEQALQITEMRTLEAQRRVGSSRCTFIKFINSVYHNQLKKVFRMLDQLLSCEEATSSSVASQALHHLKNVFSALNKYHHELQGFIKKLMERNEVTAALANEELVFFMASAVVVFPIMTALLWLSSALC</sequence>
<feature type="transmembrane region" description="Helical" evidence="2">
    <location>
        <begin position="285"/>
        <end position="305"/>
    </location>
</feature>
<dbReference type="STRING" id="22663.A0A2I0JGJ6"/>
<organism evidence="3 4">
    <name type="scientific">Punica granatum</name>
    <name type="common">Pomegranate</name>
    <dbReference type="NCBI Taxonomy" id="22663"/>
    <lineage>
        <taxon>Eukaryota</taxon>
        <taxon>Viridiplantae</taxon>
        <taxon>Streptophyta</taxon>
        <taxon>Embryophyta</taxon>
        <taxon>Tracheophyta</taxon>
        <taxon>Spermatophyta</taxon>
        <taxon>Magnoliopsida</taxon>
        <taxon>eudicotyledons</taxon>
        <taxon>Gunneridae</taxon>
        <taxon>Pentapetalae</taxon>
        <taxon>rosids</taxon>
        <taxon>malvids</taxon>
        <taxon>Myrtales</taxon>
        <taxon>Lythraceae</taxon>
        <taxon>Punica</taxon>
    </lineage>
</organism>
<keyword evidence="2" id="KW-0472">Membrane</keyword>
<comment type="caution">
    <text evidence="3">The sequence shown here is derived from an EMBL/GenBank/DDBJ whole genome shotgun (WGS) entry which is preliminary data.</text>
</comment>
<evidence type="ECO:0000256" key="2">
    <source>
        <dbReference type="SAM" id="Phobius"/>
    </source>
</evidence>
<gene>
    <name evidence="3" type="ORF">CRG98_024219</name>
</gene>
<dbReference type="PANTHER" id="PTHR34360:SF2">
    <property type="entry name" value="MYOSIN HEAVY CHAIN-LIKE PROTEIN"/>
    <property type="match status" value="1"/>
</dbReference>
<evidence type="ECO:0000313" key="4">
    <source>
        <dbReference type="Proteomes" id="UP000233551"/>
    </source>
</evidence>
<evidence type="ECO:0000313" key="3">
    <source>
        <dbReference type="EMBL" id="PKI55368.1"/>
    </source>
</evidence>
<feature type="region of interest" description="Disordered" evidence="1">
    <location>
        <begin position="1"/>
        <end position="26"/>
    </location>
</feature>
<dbReference type="PANTHER" id="PTHR34360">
    <property type="entry name" value="OS08G0519400 PROTEIN"/>
    <property type="match status" value="1"/>
</dbReference>
<keyword evidence="2" id="KW-1133">Transmembrane helix</keyword>
<keyword evidence="4" id="KW-1185">Reference proteome</keyword>
<name>A0A2I0JGJ6_PUNGR</name>
<dbReference type="AlphaFoldDB" id="A0A2I0JGJ6"/>